<evidence type="ECO:0000259" key="1">
    <source>
        <dbReference type="Pfam" id="PF03358"/>
    </source>
</evidence>
<evidence type="ECO:0000313" key="2">
    <source>
        <dbReference type="EMBL" id="CAG9167556.1"/>
    </source>
</evidence>
<keyword evidence="2" id="KW-0560">Oxidoreductase</keyword>
<dbReference type="InterPro" id="IPR029039">
    <property type="entry name" value="Flavoprotein-like_sf"/>
</dbReference>
<dbReference type="Pfam" id="PF03358">
    <property type="entry name" value="FMN_red"/>
    <property type="match status" value="1"/>
</dbReference>
<comment type="caution">
    <text evidence="2">The sequence shown here is derived from an EMBL/GenBank/DDBJ whole genome shotgun (WGS) entry which is preliminary data.</text>
</comment>
<dbReference type="PANTHER" id="PTHR30543:SF21">
    <property type="entry name" value="NAD(P)H-DEPENDENT FMN REDUCTASE LOT6"/>
    <property type="match status" value="1"/>
</dbReference>
<organism evidence="2 3">
    <name type="scientific">Cupriavidus laharis</name>
    <dbReference type="NCBI Taxonomy" id="151654"/>
    <lineage>
        <taxon>Bacteria</taxon>
        <taxon>Pseudomonadati</taxon>
        <taxon>Pseudomonadota</taxon>
        <taxon>Betaproteobacteria</taxon>
        <taxon>Burkholderiales</taxon>
        <taxon>Burkholderiaceae</taxon>
        <taxon>Cupriavidus</taxon>
    </lineage>
</organism>
<dbReference type="Proteomes" id="UP000727654">
    <property type="component" value="Unassembled WGS sequence"/>
</dbReference>
<keyword evidence="3" id="KW-1185">Reference proteome</keyword>
<dbReference type="Gene3D" id="3.40.50.360">
    <property type="match status" value="1"/>
</dbReference>
<dbReference type="SUPFAM" id="SSF52218">
    <property type="entry name" value="Flavoproteins"/>
    <property type="match status" value="1"/>
</dbReference>
<dbReference type="PANTHER" id="PTHR30543">
    <property type="entry name" value="CHROMATE REDUCTASE"/>
    <property type="match status" value="1"/>
</dbReference>
<dbReference type="GO" id="GO:0050625">
    <property type="term" value="F:2-hydroxy-1,4-benzoquinone reductase (NADH) activity"/>
    <property type="evidence" value="ECO:0007669"/>
    <property type="project" value="UniProtKB-EC"/>
</dbReference>
<reference evidence="2 3" key="1">
    <citation type="submission" date="2021-08" db="EMBL/GenBank/DDBJ databases">
        <authorList>
            <person name="Peeters C."/>
        </authorList>
    </citation>
    <scope>NUCLEOTIDE SEQUENCE [LARGE SCALE GENOMIC DNA]</scope>
    <source>
        <strain evidence="2 3">LMG 23992</strain>
    </source>
</reference>
<dbReference type="EMBL" id="CAJZAI010000002">
    <property type="protein sequence ID" value="CAG9167556.1"/>
    <property type="molecule type" value="Genomic_DNA"/>
</dbReference>
<accession>A0ABN7Y4A0</accession>
<evidence type="ECO:0000313" key="3">
    <source>
        <dbReference type="Proteomes" id="UP000727654"/>
    </source>
</evidence>
<proteinExistence type="predicted"/>
<sequence length="186" mass="20127">MKRYEIGLFIGSLRRDSINRRLATALKRLAPPELGFTEIAIGDLPLYNQDHEIVGGLPAGVQRMKEALEPVQGVLFVTPEYNRSVPGVLKNALDWASRPKGANSVAGKAGAVCGAAPGAIGTAAGQQHLRTVLAALDVHTMGQPEFYLQFTPDLISMDGQVHNEGTQAFLRQFMQAYAGWVRRLCG</sequence>
<protein>
    <submittedName>
        <fullName evidence="2">2-hydroxy-1,4-benzoquinone reductase</fullName>
        <ecNumber evidence="2">1.6.5.7</ecNumber>
    </submittedName>
</protein>
<feature type="domain" description="NADPH-dependent FMN reductase-like" evidence="1">
    <location>
        <begin position="6"/>
        <end position="150"/>
    </location>
</feature>
<gene>
    <name evidence="2" type="ORF">LMG23992_00838</name>
</gene>
<name>A0ABN7Y4A0_9BURK</name>
<dbReference type="EC" id="1.6.5.7" evidence="2"/>
<dbReference type="InterPro" id="IPR005025">
    <property type="entry name" value="FMN_Rdtase-like_dom"/>
</dbReference>
<dbReference type="InterPro" id="IPR050712">
    <property type="entry name" value="NAD(P)H-dep_reductase"/>
</dbReference>
<dbReference type="RefSeq" id="WP_224078529.1">
    <property type="nucleotide sequence ID" value="NZ_CAJZAI010000002.1"/>
</dbReference>